<name>A0ABV3X3P7_9FIRM</name>
<dbReference type="Pfam" id="PF13704">
    <property type="entry name" value="Glyco_tranf_2_4"/>
    <property type="match status" value="1"/>
</dbReference>
<dbReference type="InterPro" id="IPR029044">
    <property type="entry name" value="Nucleotide-diphossugar_trans"/>
</dbReference>
<evidence type="ECO:0000313" key="2">
    <source>
        <dbReference type="Proteomes" id="UP001559623"/>
    </source>
</evidence>
<proteinExistence type="predicted"/>
<evidence type="ECO:0000313" key="1">
    <source>
        <dbReference type="EMBL" id="MEX5284812.1"/>
    </source>
</evidence>
<reference evidence="1 2" key="1">
    <citation type="submission" date="2023-04" db="EMBL/GenBank/DDBJ databases">
        <title>Genome Sequence of Selenomonas sputigena ATCC 33150.</title>
        <authorList>
            <person name="Miller D.P."/>
            <person name="Anvari S."/>
            <person name="Polson S.W."/>
            <person name="Macdonald M."/>
            <person name="Mcdowell J.V."/>
        </authorList>
    </citation>
    <scope>NUCLEOTIDE SEQUENCE [LARGE SCALE GENOMIC DNA]</scope>
    <source>
        <strain evidence="1 2">ATCC 33150</strain>
    </source>
</reference>
<sequence>MNKIVAISLIADSADIIESFVRHTLTYADEMLVVDHKSSDGTWGILEALVQEGLPLLLERYEPAELCHEEIMTQLMHRAIKEYGADIVVPVDADEFLVTEDAAKPCRAVLLRLRTDTTFFAWHWMYELQEPEKAVTDFLLIRPLRRKKQHEAVQKAIIGRDVIEDYPLLAQGTHYLYRLENGRRVSAPALEISFLHFAHFQWRGPLHTAVKALNGWIGNAAKYSLHTMRCYYWKEHFDAVFRGETPAVALASEECETVRQLVLPDREIRLLYTKGGAFSPLQSLMLLAEQLAGDFAQERVLARRKCVSVILPYMGEAASWQKALASVVQQTYPYIEILVLDMVGAAEWLGQAMAALPLPHSIVEARTSGWGEKLARAALGEYVQWVLPGDVLLPEKIMLMVTALELDPELDLALSDSVNTVTDEGVASETLPEYAFRMQQAHCIVASGTWHANFILSTGTTPEGGLSSVLSHRSVFERCDWLETAFFRGRVFSLAAFFLLFRGRPNVQVDVFELPLLRREREIDREDILWRLLEWAALLGAEAEAFGMEGILQARKLLEERRTVLFAEPELRLLAHVPRLETVLDELLQLLPESRESL</sequence>
<accession>A0ABV3X3P7</accession>
<dbReference type="EMBL" id="JARVLH010000002">
    <property type="protein sequence ID" value="MEX5284812.1"/>
    <property type="molecule type" value="Genomic_DNA"/>
</dbReference>
<organism evidence="1 2">
    <name type="scientific">Selenomonas sputigena</name>
    <dbReference type="NCBI Taxonomy" id="69823"/>
    <lineage>
        <taxon>Bacteria</taxon>
        <taxon>Bacillati</taxon>
        <taxon>Bacillota</taxon>
        <taxon>Negativicutes</taxon>
        <taxon>Selenomonadales</taxon>
        <taxon>Selenomonadaceae</taxon>
        <taxon>Selenomonas</taxon>
    </lineage>
</organism>
<dbReference type="CDD" id="cd00761">
    <property type="entry name" value="Glyco_tranf_GTA_type"/>
    <property type="match status" value="1"/>
</dbReference>
<keyword evidence="2" id="KW-1185">Reference proteome</keyword>
<dbReference type="Gene3D" id="3.90.550.10">
    <property type="entry name" value="Spore Coat Polysaccharide Biosynthesis Protein SpsA, Chain A"/>
    <property type="match status" value="1"/>
</dbReference>
<dbReference type="SUPFAM" id="SSF53448">
    <property type="entry name" value="Nucleotide-diphospho-sugar transferases"/>
    <property type="match status" value="2"/>
</dbReference>
<comment type="caution">
    <text evidence="1">The sequence shown here is derived from an EMBL/GenBank/DDBJ whole genome shotgun (WGS) entry which is preliminary data.</text>
</comment>
<protein>
    <submittedName>
        <fullName evidence="1">Glycosyltransferase family 2 protein</fullName>
    </submittedName>
</protein>
<dbReference type="RefSeq" id="WP_368846533.1">
    <property type="nucleotide sequence ID" value="NZ_CP194411.1"/>
</dbReference>
<gene>
    <name evidence="1" type="ORF">QCO44_04025</name>
</gene>
<dbReference type="Proteomes" id="UP001559623">
    <property type="component" value="Unassembled WGS sequence"/>
</dbReference>